<dbReference type="Proteomes" id="UP000010384">
    <property type="component" value="Plasmid pCHRO.01"/>
</dbReference>
<reference evidence="3 4" key="1">
    <citation type="submission" date="2012-06" db="EMBL/GenBank/DDBJ databases">
        <title>Finished plasmid 1 of genome of Chroococcidiopsis thermalis PCC 7203.</title>
        <authorList>
            <consortium name="US DOE Joint Genome Institute"/>
            <person name="Gugger M."/>
            <person name="Coursin T."/>
            <person name="Rippka R."/>
            <person name="Tandeau De Marsac N."/>
            <person name="Huntemann M."/>
            <person name="Wei C.-L."/>
            <person name="Han J."/>
            <person name="Detter J.C."/>
            <person name="Han C."/>
            <person name="Tapia R."/>
            <person name="Davenport K."/>
            <person name="Daligault H."/>
            <person name="Erkkila T."/>
            <person name="Gu W."/>
            <person name="Munk A.C.C."/>
            <person name="Teshima H."/>
            <person name="Xu Y."/>
            <person name="Chain P."/>
            <person name="Chen A."/>
            <person name="Krypides N."/>
            <person name="Mavromatis K."/>
            <person name="Markowitz V."/>
            <person name="Szeto E."/>
            <person name="Ivanova N."/>
            <person name="Mikhailova N."/>
            <person name="Ovchinnikova G."/>
            <person name="Pagani I."/>
            <person name="Pati A."/>
            <person name="Goodwin L."/>
            <person name="Peters L."/>
            <person name="Pitluck S."/>
            <person name="Woyke T."/>
            <person name="Kerfeld C."/>
        </authorList>
    </citation>
    <scope>NUCLEOTIDE SEQUENCE [LARGE SCALE GENOMIC DNA]</scope>
    <source>
        <strain evidence="3 4">PCC 7203</strain>
        <plasmid evidence="3 4">pCHRO.01</plasmid>
    </source>
</reference>
<feature type="transmembrane region" description="Helical" evidence="1">
    <location>
        <begin position="601"/>
        <end position="623"/>
    </location>
</feature>
<protein>
    <submittedName>
        <fullName evidence="3">Beta-lactamase</fullName>
    </submittedName>
</protein>
<evidence type="ECO:0000313" key="3">
    <source>
        <dbReference type="EMBL" id="AFY91279.1"/>
    </source>
</evidence>
<keyword evidence="1" id="KW-1133">Transmembrane helix</keyword>
<dbReference type="InterPro" id="IPR050491">
    <property type="entry name" value="AmpC-like"/>
</dbReference>
<geneLocation type="plasmid" evidence="3 4">
    <name>pCHRO.01</name>
</geneLocation>
<keyword evidence="1" id="KW-0472">Membrane</keyword>
<dbReference type="PANTHER" id="PTHR46825:SF9">
    <property type="entry name" value="BETA-LACTAMASE-RELATED DOMAIN-CONTAINING PROTEIN"/>
    <property type="match status" value="1"/>
</dbReference>
<dbReference type="InterPro" id="IPR001466">
    <property type="entry name" value="Beta-lactam-related"/>
</dbReference>
<feature type="transmembrane region" description="Helical" evidence="1">
    <location>
        <begin position="547"/>
        <end position="568"/>
    </location>
</feature>
<dbReference type="HOGENOM" id="CLU_022757_1_0_3"/>
<dbReference type="Pfam" id="PF00144">
    <property type="entry name" value="Beta-lactamase"/>
    <property type="match status" value="1"/>
</dbReference>
<dbReference type="FunCoup" id="K9UAQ6">
    <property type="interactions" value="102"/>
</dbReference>
<accession>K9UAQ6</accession>
<sequence length="698" mass="78361">MQRAIAGSIGLVLVLLFFGQPCLAEGLSTESNRNMFSDARSEQTDIQQQGPDDPQELKAFLDNFFAQQMTRLHIPGAAIAIVKDGKPFFTAGYGYANLEKKIPVAPNQTLFRLASVSKLFAATAVMQLAERGQLKLKDDVNKYLKNFQLQENYPAPVTIDNLLTHTGGFDEKFIGLAARNASELMPLGEYLAKRMPPRVSPPGQIISYSNHGIALAGYFVEEISGIPFAQYTDENILQPLDMQQSSFLQPLPAHLASDLAVGYEYRRGNYQPVPSYYINDGPAGALKATATDISHFIIAHLQNGRYGNTKILEETTAQQMHASHFTHHPQLPGWAYGFSERFQNNLRAIEHGGTDPGFASLLFLLPEQKLGLFVAYNNEQDELREQLIGQFLDRYYPVKKSISSPQPNSNFQHRANYFVGNYRFSRYPHSTIEKLAPVLLKAPVSAPELRVRAKGDGILTLEPNTYKPNRSPRRALKKVDSVLYGAVTDNSNSSSRTTNQLVEIEPLLFQFTDGPYVAFKENGRGRITHMFIGADAFEKLAWYETNAFQLSLFGFCILVFLSSCIGWSSRSLTHRWQKYPSRWLGSKQDIQSLVRLSGSTLPVAISALNLFFLFGTLLAILLSNLYEFAYGLPPIITTLLCIPIMTASLTAVLPVFMVLSWQDKRWSVLGRLYYLFFILCAWGFISFLSYWNLLGFEF</sequence>
<dbReference type="AlphaFoldDB" id="K9UAQ6"/>
<feature type="domain" description="Beta-lactamase-related" evidence="2">
    <location>
        <begin position="61"/>
        <end position="381"/>
    </location>
</feature>
<keyword evidence="4" id="KW-1185">Reference proteome</keyword>
<proteinExistence type="predicted"/>
<dbReference type="EMBL" id="CP003598">
    <property type="protein sequence ID" value="AFY91279.1"/>
    <property type="molecule type" value="Genomic_DNA"/>
</dbReference>
<gene>
    <name evidence="3" type="ORF">Chro_5945</name>
</gene>
<evidence type="ECO:0000259" key="2">
    <source>
        <dbReference type="Pfam" id="PF00144"/>
    </source>
</evidence>
<evidence type="ECO:0000256" key="1">
    <source>
        <dbReference type="SAM" id="Phobius"/>
    </source>
</evidence>
<dbReference type="PANTHER" id="PTHR46825">
    <property type="entry name" value="D-ALANYL-D-ALANINE-CARBOXYPEPTIDASE/ENDOPEPTIDASE AMPH"/>
    <property type="match status" value="1"/>
</dbReference>
<dbReference type="OrthoDB" id="9797709at2"/>
<feature type="transmembrane region" description="Helical" evidence="1">
    <location>
        <begin position="635"/>
        <end position="660"/>
    </location>
</feature>
<organism evidence="3 4">
    <name type="scientific">Chroococcidiopsis thermalis (strain PCC 7203)</name>
    <dbReference type="NCBI Taxonomy" id="251229"/>
    <lineage>
        <taxon>Bacteria</taxon>
        <taxon>Bacillati</taxon>
        <taxon>Cyanobacteriota</taxon>
        <taxon>Cyanophyceae</taxon>
        <taxon>Chroococcidiopsidales</taxon>
        <taxon>Chroococcidiopsidaceae</taxon>
        <taxon>Chroococcidiopsis</taxon>
    </lineage>
</organism>
<keyword evidence="3" id="KW-0614">Plasmid</keyword>
<dbReference type="Gene3D" id="3.40.710.10">
    <property type="entry name" value="DD-peptidase/beta-lactamase superfamily"/>
    <property type="match status" value="1"/>
</dbReference>
<dbReference type="SUPFAM" id="SSF56601">
    <property type="entry name" value="beta-lactamase/transpeptidase-like"/>
    <property type="match status" value="1"/>
</dbReference>
<dbReference type="InParanoid" id="K9UAQ6"/>
<feature type="transmembrane region" description="Helical" evidence="1">
    <location>
        <begin position="672"/>
        <end position="691"/>
    </location>
</feature>
<evidence type="ECO:0000313" key="4">
    <source>
        <dbReference type="Proteomes" id="UP000010384"/>
    </source>
</evidence>
<keyword evidence="1" id="KW-0812">Transmembrane</keyword>
<name>K9UAQ6_CHRTP</name>
<dbReference type="InterPro" id="IPR012338">
    <property type="entry name" value="Beta-lactam/transpept-like"/>
</dbReference>
<dbReference type="KEGG" id="cthe:Chro_5945"/>